<dbReference type="PROSITE" id="PS51032">
    <property type="entry name" value="AP2_ERF"/>
    <property type="match status" value="1"/>
</dbReference>
<feature type="region of interest" description="Disordered" evidence="10">
    <location>
        <begin position="1"/>
        <end position="152"/>
    </location>
</feature>
<reference evidence="14" key="2">
    <citation type="submission" date="2008-12" db="EMBL/GenBank/DDBJ databases">
        <title>Improved gene annotation of the rice (Oryza sativa) genomes.</title>
        <authorList>
            <person name="Wang J."/>
            <person name="Li R."/>
            <person name="Fan W."/>
            <person name="Huang Q."/>
            <person name="Zhang J."/>
            <person name="Zhou Y."/>
            <person name="Hu Y."/>
            <person name="Zi S."/>
            <person name="Li J."/>
            <person name="Ni P."/>
            <person name="Zheng H."/>
            <person name="Zhang Y."/>
            <person name="Zhao M."/>
            <person name="Hao Q."/>
            <person name="McDermott J."/>
            <person name="Samudrala R."/>
            <person name="Kristiansen K."/>
            <person name="Wong G.K.-S."/>
        </authorList>
    </citation>
    <scope>NUCLEOTIDE SEQUENCE</scope>
</reference>
<dbReference type="SUPFAM" id="SSF54171">
    <property type="entry name" value="DNA-binding domain"/>
    <property type="match status" value="1"/>
</dbReference>
<feature type="compositionally biased region" description="Polar residues" evidence="10">
    <location>
        <begin position="112"/>
        <end position="121"/>
    </location>
</feature>
<dbReference type="Pfam" id="PF00271">
    <property type="entry name" value="Helicase_C"/>
    <property type="match status" value="1"/>
</dbReference>
<evidence type="ECO:0000259" key="13">
    <source>
        <dbReference type="PROSITE" id="PS51194"/>
    </source>
</evidence>
<dbReference type="Gene3D" id="3.40.50.10810">
    <property type="entry name" value="Tandem AAA-ATPase domain"/>
    <property type="match status" value="1"/>
</dbReference>
<keyword evidence="5" id="KW-0067">ATP-binding</keyword>
<dbReference type="InterPro" id="IPR000330">
    <property type="entry name" value="SNF2_N"/>
</dbReference>
<keyword evidence="7" id="KW-0238">DNA-binding</keyword>
<evidence type="ECO:0000256" key="1">
    <source>
        <dbReference type="ARBA" id="ARBA00004123"/>
    </source>
</evidence>
<feature type="region of interest" description="Disordered" evidence="10">
    <location>
        <begin position="229"/>
        <end position="339"/>
    </location>
</feature>
<dbReference type="PROSITE" id="PS51194">
    <property type="entry name" value="HELICASE_CTER"/>
    <property type="match status" value="1"/>
</dbReference>
<dbReference type="SMART" id="SM00490">
    <property type="entry name" value="HELICc"/>
    <property type="match status" value="1"/>
</dbReference>
<dbReference type="PANTHER" id="PTHR45821">
    <property type="entry name" value="SNF2 DOMAIN-CONTAINING PROTEIN CLASSY 2-RELATED"/>
    <property type="match status" value="1"/>
</dbReference>
<feature type="compositionally biased region" description="Low complexity" evidence="10">
    <location>
        <begin position="1"/>
        <end position="14"/>
    </location>
</feature>
<evidence type="ECO:0000256" key="8">
    <source>
        <dbReference type="ARBA" id="ARBA00023163"/>
    </source>
</evidence>
<dbReference type="GO" id="GO:0003677">
    <property type="term" value="F:DNA binding"/>
    <property type="evidence" value="ECO:0007669"/>
    <property type="project" value="UniProtKB-KW"/>
</dbReference>
<dbReference type="GO" id="GO:0005634">
    <property type="term" value="C:nucleus"/>
    <property type="evidence" value="ECO:0007669"/>
    <property type="project" value="UniProtKB-SubCell"/>
</dbReference>
<feature type="compositionally biased region" description="Polar residues" evidence="10">
    <location>
        <begin position="251"/>
        <end position="263"/>
    </location>
</feature>
<evidence type="ECO:0000256" key="5">
    <source>
        <dbReference type="ARBA" id="ARBA00022840"/>
    </source>
</evidence>
<dbReference type="InterPro" id="IPR036955">
    <property type="entry name" value="AP2/ERF_dom_sf"/>
</dbReference>
<gene>
    <name evidence="14" type="ORF">OsJ_09537</name>
</gene>
<dbReference type="InterPro" id="IPR049730">
    <property type="entry name" value="SNF2/RAD54-like_C"/>
</dbReference>
<dbReference type="EMBL" id="CM000140">
    <property type="protein sequence ID" value="EEE58380.1"/>
    <property type="molecule type" value="Genomic_DNA"/>
</dbReference>
<keyword evidence="3" id="KW-0378">Hydrolase</keyword>
<feature type="compositionally biased region" description="Low complexity" evidence="10">
    <location>
        <begin position="311"/>
        <end position="324"/>
    </location>
</feature>
<dbReference type="CDD" id="cd18793">
    <property type="entry name" value="SF2_C_SNF"/>
    <property type="match status" value="1"/>
</dbReference>
<evidence type="ECO:0000256" key="4">
    <source>
        <dbReference type="ARBA" id="ARBA00022806"/>
    </source>
</evidence>
<evidence type="ECO:0000259" key="11">
    <source>
        <dbReference type="PROSITE" id="PS51032"/>
    </source>
</evidence>
<evidence type="ECO:0000259" key="12">
    <source>
        <dbReference type="PROSITE" id="PS51192"/>
    </source>
</evidence>
<dbReference type="GO" id="GO:0016787">
    <property type="term" value="F:hydrolase activity"/>
    <property type="evidence" value="ECO:0007669"/>
    <property type="project" value="UniProtKB-KW"/>
</dbReference>
<name>B9FBH8_ORYSJ</name>
<sequence>MAALSAPGAGAPTAAKPPPLSSQAHNAPPMTGAARPASLGAATAATPSPPVQNAPQMTAVPRPASFGAAAARVSSPSPSTQNAPQMTGGPRPVNLGAPVARGTAARAPSPSPTMQRQNATPMTGVPRPASFGASGAAATTARGPSPSLPVQNAPSMRGAIRAPWAAPPMQGASPAGMVPAGQSSHIAVTGIPAAPLQHKRMRGARAAMAQAMVPRSSHTAVLSTVRPHAPLSNAQGAPSMAMSPGVPTIPTPTGNPHVSQQQRAAMARYPAPTSSRAIGAPIQPTEPHAPLPNTGGEGAPPPARTMPPPSSQAATSTPPAAATPLQRPPAQATAQPSTQRYYVGVQRDKGTGKWAACVVDPSNPTKHRLVGAFPDEHAAALAHDRLDLAFRGGGHRGAGDNFRPAFHAVELEFLRLCAATSSPGSHCGLVAGGDKYDEKYSEFLRKIYHGVMDNSPSYKKFFDVILDFFIARAREIGREALEDGGDMLVERFVAMHKNKAVTPRWRAWYRSDSRKVLQIPLSLRGGGGEIDHSTQKEARMDSDSCKRRKHESGHDSSSRVQSQSSILSRNRILCHQLLEQCDDLKYGSSTNDYKAISMKRLELISILQKLQEVPIQLPYASPLKSSETNRLVQDGRNSSCRNIIDLDSDNDEDYTFANVDNIGANTTVVLVDSDDGDSVASFVDEKSSDSKQNANYIEESVLPEQHAQQQEISMLDNENISSEAQAVKKGKDSMDINDVIYNKSGHEEIGEEEAQAENVQIKGNLKKEIISVASDELACEVMRSQSPTNGNFDQYDNSSPVDELEGLWMDMYLAMACSKTVGSDHNIVPSENSCEQAEDECQHDFLMKDDLGIVCRVCGLIQQRIENIFEYQWKKRKQSYRARPSEHRNSSDADAIDKTSGAILEVVPDALCLHPQHSQHMKPHQVEGFNFLVKNLADENNPGGCILAHAPGSGKTFLIISFVHSFLAKYPAGRPLIILPKGILSTWRTEFLHWQVDDIPLYDFYSSKADKRSEQLKVLNLWEESRSILLLGYQQFACIVSDHTSDTEAIMCQEKLLKVPSLVILDEGHTPRNEETDLLTSLENIRTPRKVVLSGTLFQNHVREVFNILKLVRSKFLKMDKSRAIVNCILSKVDLMGKSARSKNISDKDFFDLVQEHLQKDGNDKMRAVIIQNLRELTADVLHYYQGKLLDELPGIVDFTVFLNMSSKQEHIIKGLDGINKFAKRSRCNAVSLHPCLKNANKADADDGNVTNRKIGSIISGIDINDGVKAKFVHNLLSLSEATGGKVLVFSQYVRSLIFLEKLVSRMKGWKSEVHIFRVTGGSTQDQREQAVHRFNNSPDARVFFGSIKACGEGISLVGASRIVILDVHENPSVMRQAIGRAYRPGQSKMVYCYRLVAADSPEEDDHHTAFKKERVSKLWFEWNELCSSDDFELATVDVSDSEDRFLESSALKQDIKALLKRYISMISMILKSD</sequence>
<dbReference type="SUPFAM" id="SSF52540">
    <property type="entry name" value="P-loop containing nucleoside triphosphate hydrolases"/>
    <property type="match status" value="2"/>
</dbReference>
<dbReference type="Pfam" id="PF00176">
    <property type="entry name" value="SNF2-rel_dom"/>
    <property type="match status" value="1"/>
</dbReference>
<evidence type="ECO:0000313" key="14">
    <source>
        <dbReference type="EMBL" id="EEE58380.1"/>
    </source>
</evidence>
<dbReference type="GO" id="GO:0080188">
    <property type="term" value="P:gene silencing by siRNA-directed DNA methylation"/>
    <property type="evidence" value="ECO:0007669"/>
    <property type="project" value="InterPro"/>
</dbReference>
<feature type="domain" description="Helicase C-terminal" evidence="13">
    <location>
        <begin position="1271"/>
        <end position="1440"/>
    </location>
</feature>
<dbReference type="PANTHER" id="PTHR45821:SF12">
    <property type="entry name" value="OS03G0165266 PROTEIN"/>
    <property type="match status" value="1"/>
</dbReference>
<dbReference type="InterPro" id="IPR014001">
    <property type="entry name" value="Helicase_ATP-bd"/>
</dbReference>
<keyword evidence="8" id="KW-0804">Transcription</keyword>
<feature type="region of interest" description="Disordered" evidence="10">
    <location>
        <begin position="527"/>
        <end position="564"/>
    </location>
</feature>
<organism evidence="14">
    <name type="scientific">Oryza sativa subsp. japonica</name>
    <name type="common">Rice</name>
    <dbReference type="NCBI Taxonomy" id="39947"/>
    <lineage>
        <taxon>Eukaryota</taxon>
        <taxon>Viridiplantae</taxon>
        <taxon>Streptophyta</taxon>
        <taxon>Embryophyta</taxon>
        <taxon>Tracheophyta</taxon>
        <taxon>Spermatophyta</taxon>
        <taxon>Magnoliopsida</taxon>
        <taxon>Liliopsida</taxon>
        <taxon>Poales</taxon>
        <taxon>Poaceae</taxon>
        <taxon>BOP clade</taxon>
        <taxon>Oryzoideae</taxon>
        <taxon>Oryzeae</taxon>
        <taxon>Oryzinae</taxon>
        <taxon>Oryza</taxon>
        <taxon>Oryza sativa</taxon>
    </lineage>
</organism>
<keyword evidence="2" id="KW-0547">Nucleotide-binding</keyword>
<evidence type="ECO:0000256" key="7">
    <source>
        <dbReference type="ARBA" id="ARBA00023125"/>
    </source>
</evidence>
<dbReference type="GO" id="GO:0003700">
    <property type="term" value="F:DNA-binding transcription factor activity"/>
    <property type="evidence" value="ECO:0007669"/>
    <property type="project" value="InterPro"/>
</dbReference>
<evidence type="ECO:0000256" key="6">
    <source>
        <dbReference type="ARBA" id="ARBA00023015"/>
    </source>
</evidence>
<dbReference type="Gene3D" id="3.40.50.300">
    <property type="entry name" value="P-loop containing nucleotide triphosphate hydrolases"/>
    <property type="match status" value="1"/>
</dbReference>
<keyword evidence="9" id="KW-0539">Nucleus</keyword>
<feature type="domain" description="AP2/ERF" evidence="11">
    <location>
        <begin position="341"/>
        <end position="403"/>
    </location>
</feature>
<dbReference type="InterPro" id="IPR001471">
    <property type="entry name" value="AP2/ERF_dom"/>
</dbReference>
<dbReference type="SMART" id="SM00380">
    <property type="entry name" value="AP2"/>
    <property type="match status" value="1"/>
</dbReference>
<evidence type="ECO:0000256" key="10">
    <source>
        <dbReference type="SAM" id="MobiDB-lite"/>
    </source>
</evidence>
<evidence type="ECO:0000256" key="2">
    <source>
        <dbReference type="ARBA" id="ARBA00022741"/>
    </source>
</evidence>
<dbReference type="PROSITE" id="PS51192">
    <property type="entry name" value="HELICASE_ATP_BIND_1"/>
    <property type="match status" value="1"/>
</dbReference>
<feature type="compositionally biased region" description="Low complexity" evidence="10">
    <location>
        <begin position="68"/>
        <end position="79"/>
    </location>
</feature>
<protein>
    <submittedName>
        <fullName evidence="14">Uncharacterized protein</fullName>
    </submittedName>
</protein>
<dbReference type="Proteomes" id="UP000007752">
    <property type="component" value="Chromosome 3"/>
</dbReference>
<dbReference type="InterPro" id="IPR038718">
    <property type="entry name" value="SNF2-like_sf"/>
</dbReference>
<feature type="compositionally biased region" description="Basic and acidic residues" evidence="10">
    <location>
        <begin position="529"/>
        <end position="545"/>
    </location>
</feature>
<keyword evidence="4" id="KW-0347">Helicase</keyword>
<dbReference type="InterPro" id="IPR016177">
    <property type="entry name" value="DNA-bd_dom_sf"/>
</dbReference>
<dbReference type="Gene3D" id="3.30.730.10">
    <property type="entry name" value="AP2/ERF domain"/>
    <property type="match status" value="1"/>
</dbReference>
<evidence type="ECO:0000256" key="9">
    <source>
        <dbReference type="ARBA" id="ARBA00023242"/>
    </source>
</evidence>
<feature type="compositionally biased region" description="Pro residues" evidence="10">
    <location>
        <begin position="299"/>
        <end position="310"/>
    </location>
</feature>
<accession>B9FBH8</accession>
<dbReference type="InterPro" id="IPR044567">
    <property type="entry name" value="CLSY/DRD1"/>
</dbReference>
<comment type="subcellular location">
    <subcellularLocation>
        <location evidence="1">Nucleus</location>
    </subcellularLocation>
</comment>
<dbReference type="InterPro" id="IPR001650">
    <property type="entry name" value="Helicase_C-like"/>
</dbReference>
<dbReference type="InterPro" id="IPR027417">
    <property type="entry name" value="P-loop_NTPase"/>
</dbReference>
<keyword evidence="6" id="KW-0805">Transcription regulation</keyword>
<dbReference type="SMART" id="SM00487">
    <property type="entry name" value="DEXDc"/>
    <property type="match status" value="1"/>
</dbReference>
<feature type="compositionally biased region" description="Low complexity" evidence="10">
    <location>
        <begin position="126"/>
        <end position="145"/>
    </location>
</feature>
<feature type="domain" description="Helicase ATP-binding" evidence="12">
    <location>
        <begin position="936"/>
        <end position="1115"/>
    </location>
</feature>
<evidence type="ECO:0000256" key="3">
    <source>
        <dbReference type="ARBA" id="ARBA00022801"/>
    </source>
</evidence>
<dbReference type="GO" id="GO:0005524">
    <property type="term" value="F:ATP binding"/>
    <property type="evidence" value="ECO:0007669"/>
    <property type="project" value="UniProtKB-KW"/>
</dbReference>
<reference evidence="14" key="1">
    <citation type="journal article" date="2005" name="PLoS Biol.">
        <title>The genomes of Oryza sativa: a history of duplications.</title>
        <authorList>
            <person name="Yu J."/>
            <person name="Wang J."/>
            <person name="Lin W."/>
            <person name="Li S."/>
            <person name="Li H."/>
            <person name="Zhou J."/>
            <person name="Ni P."/>
            <person name="Dong W."/>
            <person name="Hu S."/>
            <person name="Zeng C."/>
            <person name="Zhang J."/>
            <person name="Zhang Y."/>
            <person name="Li R."/>
            <person name="Xu Z."/>
            <person name="Li S."/>
            <person name="Li X."/>
            <person name="Zheng H."/>
            <person name="Cong L."/>
            <person name="Lin L."/>
            <person name="Yin J."/>
            <person name="Geng J."/>
            <person name="Li G."/>
            <person name="Shi J."/>
            <person name="Liu J."/>
            <person name="Lv H."/>
            <person name="Li J."/>
            <person name="Wang J."/>
            <person name="Deng Y."/>
            <person name="Ran L."/>
            <person name="Shi X."/>
            <person name="Wang X."/>
            <person name="Wu Q."/>
            <person name="Li C."/>
            <person name="Ren X."/>
            <person name="Wang J."/>
            <person name="Wang X."/>
            <person name="Li D."/>
            <person name="Liu D."/>
            <person name="Zhang X."/>
            <person name="Ji Z."/>
            <person name="Zhao W."/>
            <person name="Sun Y."/>
            <person name="Zhang Z."/>
            <person name="Bao J."/>
            <person name="Han Y."/>
            <person name="Dong L."/>
            <person name="Ji J."/>
            <person name="Chen P."/>
            <person name="Wu S."/>
            <person name="Liu J."/>
            <person name="Xiao Y."/>
            <person name="Bu D."/>
            <person name="Tan J."/>
            <person name="Yang L."/>
            <person name="Ye C."/>
            <person name="Zhang J."/>
            <person name="Xu J."/>
            <person name="Zhou Y."/>
            <person name="Yu Y."/>
            <person name="Zhang B."/>
            <person name="Zhuang S."/>
            <person name="Wei H."/>
            <person name="Liu B."/>
            <person name="Lei M."/>
            <person name="Yu H."/>
            <person name="Li Y."/>
            <person name="Xu H."/>
            <person name="Wei S."/>
            <person name="He X."/>
            <person name="Fang L."/>
            <person name="Zhang Z."/>
            <person name="Zhang Y."/>
            <person name="Huang X."/>
            <person name="Su Z."/>
            <person name="Tong W."/>
            <person name="Li J."/>
            <person name="Tong Z."/>
            <person name="Li S."/>
            <person name="Ye J."/>
            <person name="Wang L."/>
            <person name="Fang L."/>
            <person name="Lei T."/>
            <person name="Chen C."/>
            <person name="Chen H."/>
            <person name="Xu Z."/>
            <person name="Li H."/>
            <person name="Huang H."/>
            <person name="Zhang F."/>
            <person name="Xu H."/>
            <person name="Li N."/>
            <person name="Zhao C."/>
            <person name="Li S."/>
            <person name="Dong L."/>
            <person name="Huang Y."/>
            <person name="Li L."/>
            <person name="Xi Y."/>
            <person name="Qi Q."/>
            <person name="Li W."/>
            <person name="Zhang B."/>
            <person name="Hu W."/>
            <person name="Zhang Y."/>
            <person name="Tian X."/>
            <person name="Jiao Y."/>
            <person name="Liang X."/>
            <person name="Jin J."/>
            <person name="Gao L."/>
            <person name="Zheng W."/>
            <person name="Hao B."/>
            <person name="Liu S."/>
            <person name="Wang W."/>
            <person name="Yuan L."/>
            <person name="Cao M."/>
            <person name="McDermott J."/>
            <person name="Samudrala R."/>
            <person name="Wang J."/>
            <person name="Wong G.K."/>
            <person name="Yang H."/>
        </authorList>
    </citation>
    <scope>NUCLEOTIDE SEQUENCE [LARGE SCALE GENOMIC DNA]</scope>
</reference>
<proteinExistence type="predicted"/>
<dbReference type="GO" id="GO:0004386">
    <property type="term" value="F:helicase activity"/>
    <property type="evidence" value="ECO:0007669"/>
    <property type="project" value="UniProtKB-KW"/>
</dbReference>